<dbReference type="PROSITE" id="PS50059">
    <property type="entry name" value="FKBP_PPIASE"/>
    <property type="match status" value="1"/>
</dbReference>
<dbReference type="InterPro" id="IPR001179">
    <property type="entry name" value="PPIase_FKBP_dom"/>
</dbReference>
<keyword evidence="3" id="KW-0413">Isomerase</keyword>
<dbReference type="Proteomes" id="UP001372834">
    <property type="component" value="Unassembled WGS sequence"/>
</dbReference>
<keyword evidence="3" id="KW-0697">Rotamase</keyword>
<dbReference type="PROSITE" id="PS50005">
    <property type="entry name" value="TPR"/>
    <property type="match status" value="1"/>
</dbReference>
<dbReference type="SMART" id="SM00028">
    <property type="entry name" value="TPR"/>
    <property type="match status" value="3"/>
</dbReference>
<dbReference type="PANTHER" id="PTHR46512:SF1">
    <property type="entry name" value="PEPTIDYLPROLYL ISOMERASE"/>
    <property type="match status" value="1"/>
</dbReference>
<evidence type="ECO:0000256" key="5">
    <source>
        <dbReference type="SAM" id="MobiDB-lite"/>
    </source>
</evidence>
<evidence type="ECO:0000313" key="9">
    <source>
        <dbReference type="Proteomes" id="UP001372834"/>
    </source>
</evidence>
<feature type="region of interest" description="Disordered" evidence="5">
    <location>
        <begin position="1"/>
        <end position="59"/>
    </location>
</feature>
<evidence type="ECO:0000256" key="2">
    <source>
        <dbReference type="ARBA" id="ARBA00022803"/>
    </source>
</evidence>
<dbReference type="GO" id="GO:0012505">
    <property type="term" value="C:endomembrane system"/>
    <property type="evidence" value="ECO:0007669"/>
    <property type="project" value="TreeGrafter"/>
</dbReference>
<dbReference type="GO" id="GO:0044183">
    <property type="term" value="F:protein folding chaperone"/>
    <property type="evidence" value="ECO:0007669"/>
    <property type="project" value="TreeGrafter"/>
</dbReference>
<feature type="repeat" description="TPR" evidence="4">
    <location>
        <begin position="280"/>
        <end position="313"/>
    </location>
</feature>
<protein>
    <recommendedName>
        <fullName evidence="3">peptidylprolyl isomerase</fullName>
        <ecNumber evidence="3">5.2.1.8</ecNumber>
    </recommendedName>
</protein>
<comment type="catalytic activity">
    <reaction evidence="3">
        <text>[protein]-peptidylproline (omega=180) = [protein]-peptidylproline (omega=0)</text>
        <dbReference type="Rhea" id="RHEA:16237"/>
        <dbReference type="Rhea" id="RHEA-COMP:10747"/>
        <dbReference type="Rhea" id="RHEA-COMP:10748"/>
        <dbReference type="ChEBI" id="CHEBI:83833"/>
        <dbReference type="ChEBI" id="CHEBI:83834"/>
        <dbReference type="EC" id="5.2.1.8"/>
    </reaction>
</comment>
<evidence type="ECO:0000256" key="4">
    <source>
        <dbReference type="PROSITE-ProRule" id="PRU00339"/>
    </source>
</evidence>
<dbReference type="PANTHER" id="PTHR46512">
    <property type="entry name" value="PEPTIDYLPROLYL ISOMERASE"/>
    <property type="match status" value="1"/>
</dbReference>
<dbReference type="InterPro" id="IPR011990">
    <property type="entry name" value="TPR-like_helical_dom_sf"/>
</dbReference>
<dbReference type="Pfam" id="PF13181">
    <property type="entry name" value="TPR_8"/>
    <property type="match status" value="1"/>
</dbReference>
<dbReference type="GO" id="GO:0043066">
    <property type="term" value="P:negative regulation of apoptotic process"/>
    <property type="evidence" value="ECO:0007669"/>
    <property type="project" value="TreeGrafter"/>
</dbReference>
<dbReference type="InterPro" id="IPR046357">
    <property type="entry name" value="PPIase_dom_sf"/>
</dbReference>
<dbReference type="AlphaFoldDB" id="A0AAN8XPL9"/>
<keyword evidence="1" id="KW-0677">Repeat</keyword>
<dbReference type="InterPro" id="IPR019734">
    <property type="entry name" value="TPR_rpt"/>
</dbReference>
<sequence length="392" mass="43659">MPAGHLNGDTNVAESSSVPVNSRTTSNIPGTILDDGQVEGQTKEKDENPAVKKDGTEEWTDVLGSGDLKMKTIKDGEPDTRPQMNDVCAIRMLGRLDDGTIVEDFNSLKIQLGSHEVVQGVELAVPLMNVGEEAVIIVAPRFGYGSIGNPPKIPPNSRITYEVTLIDASPEPCLEQIPFDERKALGNSKKERGNWWYARQDPTKAIQCYRKALDILDETVAFSKDEGENSIEYTEEQMKDVIDQKLVIYNNMAAAQLMIEAYESALMYVNRVLQCDKKNVKALFRKGKILSAKGHIDEAVEVLREAFLLEPENSAIKLELSKCVKSQKTEKQHEKILCRKMFGNKKNDEKATENSKKKKRAWTKMLGTAASASIMAAVAFAVCYKFKNYSFL</sequence>
<keyword evidence="2 4" id="KW-0802">TPR repeat</keyword>
<dbReference type="SUPFAM" id="SSF54534">
    <property type="entry name" value="FKBP-like"/>
    <property type="match status" value="1"/>
</dbReference>
<evidence type="ECO:0000256" key="3">
    <source>
        <dbReference type="PROSITE-ProRule" id="PRU00277"/>
    </source>
</evidence>
<dbReference type="GO" id="GO:0005740">
    <property type="term" value="C:mitochondrial envelope"/>
    <property type="evidence" value="ECO:0007669"/>
    <property type="project" value="TreeGrafter"/>
</dbReference>
<reference evidence="8 9" key="1">
    <citation type="submission" date="2023-10" db="EMBL/GenBank/DDBJ databases">
        <title>Genomes of two closely related lineages of the louse Polyplax serrata with different host specificities.</title>
        <authorList>
            <person name="Martinu J."/>
            <person name="Tarabai H."/>
            <person name="Stefka J."/>
            <person name="Hypsa V."/>
        </authorList>
    </citation>
    <scope>NUCLEOTIDE SEQUENCE [LARGE SCALE GENOMIC DNA]</scope>
    <source>
        <strain evidence="8">HR10_N</strain>
    </source>
</reference>
<accession>A0AAN8XPL9</accession>
<dbReference type="EC" id="5.2.1.8" evidence="3"/>
<dbReference type="GO" id="GO:0003755">
    <property type="term" value="F:peptidyl-prolyl cis-trans isomerase activity"/>
    <property type="evidence" value="ECO:0007669"/>
    <property type="project" value="UniProtKB-KW"/>
</dbReference>
<proteinExistence type="predicted"/>
<evidence type="ECO:0000313" key="8">
    <source>
        <dbReference type="EMBL" id="KAK6642777.1"/>
    </source>
</evidence>
<dbReference type="Gene3D" id="1.25.40.10">
    <property type="entry name" value="Tetratricopeptide repeat domain"/>
    <property type="match status" value="1"/>
</dbReference>
<dbReference type="EMBL" id="JAWJWE010000002">
    <property type="protein sequence ID" value="KAK6642777.1"/>
    <property type="molecule type" value="Genomic_DNA"/>
</dbReference>
<dbReference type="GO" id="GO:0005829">
    <property type="term" value="C:cytosol"/>
    <property type="evidence" value="ECO:0007669"/>
    <property type="project" value="TreeGrafter"/>
</dbReference>
<dbReference type="SUPFAM" id="SSF48452">
    <property type="entry name" value="TPR-like"/>
    <property type="match status" value="1"/>
</dbReference>
<comment type="caution">
    <text evidence="8">The sequence shown here is derived from an EMBL/GenBank/DDBJ whole genome shotgun (WGS) entry which is preliminary data.</text>
</comment>
<evidence type="ECO:0000256" key="6">
    <source>
        <dbReference type="SAM" id="Phobius"/>
    </source>
</evidence>
<evidence type="ECO:0000259" key="7">
    <source>
        <dbReference type="PROSITE" id="PS50059"/>
    </source>
</evidence>
<name>A0AAN8XPL9_POLSC</name>
<feature type="compositionally biased region" description="Basic and acidic residues" evidence="5">
    <location>
        <begin position="41"/>
        <end position="56"/>
    </location>
</feature>
<feature type="compositionally biased region" description="Polar residues" evidence="5">
    <location>
        <begin position="8"/>
        <end position="29"/>
    </location>
</feature>
<evidence type="ECO:0000256" key="1">
    <source>
        <dbReference type="ARBA" id="ARBA00022737"/>
    </source>
</evidence>
<keyword evidence="6" id="KW-1133">Transmembrane helix</keyword>
<dbReference type="InterPro" id="IPR050754">
    <property type="entry name" value="FKBP4/5/8-like"/>
</dbReference>
<gene>
    <name evidence="8" type="ORF">RUM43_004279</name>
</gene>
<feature type="transmembrane region" description="Helical" evidence="6">
    <location>
        <begin position="365"/>
        <end position="387"/>
    </location>
</feature>
<feature type="domain" description="PPIase FKBP-type" evidence="7">
    <location>
        <begin position="85"/>
        <end position="169"/>
    </location>
</feature>
<dbReference type="Pfam" id="PF00254">
    <property type="entry name" value="FKBP_C"/>
    <property type="match status" value="1"/>
</dbReference>
<keyword evidence="6" id="KW-0812">Transmembrane</keyword>
<keyword evidence="6" id="KW-0472">Membrane</keyword>
<organism evidence="8 9">
    <name type="scientific">Polyplax serrata</name>
    <name type="common">Common mouse louse</name>
    <dbReference type="NCBI Taxonomy" id="468196"/>
    <lineage>
        <taxon>Eukaryota</taxon>
        <taxon>Metazoa</taxon>
        <taxon>Ecdysozoa</taxon>
        <taxon>Arthropoda</taxon>
        <taxon>Hexapoda</taxon>
        <taxon>Insecta</taxon>
        <taxon>Pterygota</taxon>
        <taxon>Neoptera</taxon>
        <taxon>Paraneoptera</taxon>
        <taxon>Psocodea</taxon>
        <taxon>Troctomorpha</taxon>
        <taxon>Phthiraptera</taxon>
        <taxon>Anoplura</taxon>
        <taxon>Polyplacidae</taxon>
        <taxon>Polyplax</taxon>
    </lineage>
</organism>
<dbReference type="Gene3D" id="3.10.50.40">
    <property type="match status" value="1"/>
</dbReference>
<dbReference type="GO" id="GO:0016020">
    <property type="term" value="C:membrane"/>
    <property type="evidence" value="ECO:0007669"/>
    <property type="project" value="TreeGrafter"/>
</dbReference>